<dbReference type="OrthoDB" id="9809485at2"/>
<keyword evidence="14" id="KW-1185">Reference proteome</keyword>
<evidence type="ECO:0000313" key="13">
    <source>
        <dbReference type="EMBL" id="AGB40856.1"/>
    </source>
</evidence>
<dbReference type="GO" id="GO:0046872">
    <property type="term" value="F:metal ion binding"/>
    <property type="evidence" value="ECO:0007669"/>
    <property type="project" value="UniProtKB-KW"/>
</dbReference>
<dbReference type="GO" id="GO:0042274">
    <property type="term" value="P:ribosomal small subunit biogenesis"/>
    <property type="evidence" value="ECO:0007669"/>
    <property type="project" value="UniProtKB-UniRule"/>
</dbReference>
<comment type="function">
    <text evidence="10">One of several proteins that assist in the late maturation steps of the functional core of the 30S ribosomal subunit. Helps release RbfA from mature subunits. May play a role in the assembly of ribosomal proteins into the subunit. Circularly permuted GTPase that catalyzes slow GTP hydrolysis, GTPase activity is stimulated by the 30S ribosomal subunit.</text>
</comment>
<dbReference type="PANTHER" id="PTHR32120">
    <property type="entry name" value="SMALL RIBOSOMAL SUBUNIT BIOGENESIS GTPASE RSGA"/>
    <property type="match status" value="1"/>
</dbReference>
<dbReference type="Pfam" id="PF16745">
    <property type="entry name" value="RsgA_N"/>
    <property type="match status" value="1"/>
</dbReference>
<comment type="cofactor">
    <cofactor evidence="10">
        <name>Zn(2+)</name>
        <dbReference type="ChEBI" id="CHEBI:29105"/>
    </cofactor>
    <text evidence="10">Binds 1 zinc ion per subunit.</text>
</comment>
<reference evidence="14" key="1">
    <citation type="submission" date="2012-02" db="EMBL/GenBank/DDBJ databases">
        <title>The complete genome of Halobacteroides halobius DSM 5150.</title>
        <authorList>
            <person name="Lucas S."/>
            <person name="Copeland A."/>
            <person name="Lapidus A."/>
            <person name="Glavina del Rio T."/>
            <person name="Dalin E."/>
            <person name="Tice H."/>
            <person name="Bruce D."/>
            <person name="Goodwin L."/>
            <person name="Pitluck S."/>
            <person name="Peters L."/>
            <person name="Mikhailova N."/>
            <person name="Gu W."/>
            <person name="Kyrpides N."/>
            <person name="Mavromatis K."/>
            <person name="Ivanova N."/>
            <person name="Brettin T."/>
            <person name="Detter J.C."/>
            <person name="Han C."/>
            <person name="Larimer F."/>
            <person name="Land M."/>
            <person name="Hauser L."/>
            <person name="Markowitz V."/>
            <person name="Cheng J.-F."/>
            <person name="Hugenholtz P."/>
            <person name="Woyke T."/>
            <person name="Wu D."/>
            <person name="Tindall B."/>
            <person name="Pomrenke H."/>
            <person name="Brambilla E."/>
            <person name="Klenk H.-P."/>
            <person name="Eisen J.A."/>
        </authorList>
    </citation>
    <scope>NUCLEOTIDE SEQUENCE [LARGE SCALE GENOMIC DNA]</scope>
    <source>
        <strain evidence="14">ATCC 35273 / DSM 5150 / MD-1</strain>
    </source>
</reference>
<dbReference type="HAMAP" id="MF_01820">
    <property type="entry name" value="GTPase_RsgA"/>
    <property type="match status" value="1"/>
</dbReference>
<feature type="binding site" evidence="10">
    <location>
        <position position="254"/>
    </location>
    <ligand>
        <name>Zn(2+)</name>
        <dbReference type="ChEBI" id="CHEBI:29105"/>
    </ligand>
</feature>
<dbReference type="Gene3D" id="1.10.40.50">
    <property type="entry name" value="Probable gtpase engc, domain 3"/>
    <property type="match status" value="1"/>
</dbReference>
<dbReference type="InterPro" id="IPR030378">
    <property type="entry name" value="G_CP_dom"/>
</dbReference>
<evidence type="ECO:0000313" key="14">
    <source>
        <dbReference type="Proteomes" id="UP000010880"/>
    </source>
</evidence>
<dbReference type="InterPro" id="IPR031944">
    <property type="entry name" value="RsgA_N"/>
</dbReference>
<dbReference type="PANTHER" id="PTHR32120:SF11">
    <property type="entry name" value="SMALL RIBOSOMAL SUBUNIT BIOGENESIS GTPASE RSGA 1, MITOCHONDRIAL-RELATED"/>
    <property type="match status" value="1"/>
</dbReference>
<dbReference type="PROSITE" id="PS50936">
    <property type="entry name" value="ENGC_GTPASE"/>
    <property type="match status" value="1"/>
</dbReference>
<dbReference type="InterPro" id="IPR010914">
    <property type="entry name" value="RsgA_GTPase_dom"/>
</dbReference>
<dbReference type="Gene3D" id="2.40.50.140">
    <property type="entry name" value="Nucleic acid-binding proteins"/>
    <property type="match status" value="1"/>
</dbReference>
<evidence type="ECO:0000259" key="12">
    <source>
        <dbReference type="PROSITE" id="PS51721"/>
    </source>
</evidence>
<keyword evidence="6 10" id="KW-0378">Hydrolase</keyword>
<evidence type="ECO:0000256" key="7">
    <source>
        <dbReference type="ARBA" id="ARBA00022833"/>
    </source>
</evidence>
<keyword evidence="2 10" id="KW-0690">Ribosome biogenesis</keyword>
<keyword evidence="5 10" id="KW-0547">Nucleotide-binding</keyword>
<feature type="domain" description="EngC GTPase" evidence="11">
    <location>
        <begin position="74"/>
        <end position="221"/>
    </location>
</feature>
<dbReference type="STRING" id="748449.Halha_0890"/>
<evidence type="ECO:0000256" key="9">
    <source>
        <dbReference type="ARBA" id="ARBA00023134"/>
    </source>
</evidence>
<organism evidence="13 14">
    <name type="scientific">Halobacteroides halobius (strain ATCC 35273 / DSM 5150 / MD-1)</name>
    <dbReference type="NCBI Taxonomy" id="748449"/>
    <lineage>
        <taxon>Bacteria</taxon>
        <taxon>Bacillati</taxon>
        <taxon>Bacillota</taxon>
        <taxon>Clostridia</taxon>
        <taxon>Halanaerobiales</taxon>
        <taxon>Halobacteroidaceae</taxon>
        <taxon>Halobacteroides</taxon>
    </lineage>
</organism>
<keyword evidence="9 10" id="KW-0342">GTP-binding</keyword>
<dbReference type="Gene3D" id="3.40.50.300">
    <property type="entry name" value="P-loop containing nucleotide triphosphate hydrolases"/>
    <property type="match status" value="1"/>
</dbReference>
<keyword evidence="3 10" id="KW-0479">Metal-binding</keyword>
<dbReference type="Pfam" id="PF03193">
    <property type="entry name" value="RsgA_GTPase"/>
    <property type="match status" value="1"/>
</dbReference>
<dbReference type="Proteomes" id="UP000010880">
    <property type="component" value="Chromosome"/>
</dbReference>
<protein>
    <recommendedName>
        <fullName evidence="10">Small ribosomal subunit biogenesis GTPase RsgA</fullName>
        <ecNumber evidence="10">3.6.1.-</ecNumber>
    </recommendedName>
</protein>
<dbReference type="GO" id="GO:0005737">
    <property type="term" value="C:cytoplasm"/>
    <property type="evidence" value="ECO:0007669"/>
    <property type="project" value="UniProtKB-SubCell"/>
</dbReference>
<name>L0K782_HALHC</name>
<sequence length="296" mass="33688">MQQGRVLKAHGGYFFVYDATTDKVYQSKIRGRLKQRDVEVIAGDKVKFAILNDGSGIVEERLPRENSLFRPPIANVEQVVITVSISNPDLHFKLLDRLLILGRAADLEIVICVNKIDLVGIKKARKIMEYYKEIGYNILYTSAEEEINLGQLEEVLQDKISVFAGPSGVGKSSLLNAIQPDLKLRTGKVSDKIKRGRHTTRKVELLSLDRGGWVADTPGFSALDITFIRSRELHYFFVEMLNYINQCKFSSCSHSHEPQCAVKEAVDNGNIAQHRYDHYLEFLSEIEEKEAEWWRG</sequence>
<feature type="binding site" evidence="10">
    <location>
        <position position="247"/>
    </location>
    <ligand>
        <name>Zn(2+)</name>
        <dbReference type="ChEBI" id="CHEBI:29105"/>
    </ligand>
</feature>
<comment type="similarity">
    <text evidence="10">Belongs to the TRAFAC class YlqF/YawG GTPase family. RsgA subfamily.</text>
</comment>
<dbReference type="KEGG" id="hhl:Halha_0890"/>
<dbReference type="AlphaFoldDB" id="L0K782"/>
<dbReference type="SUPFAM" id="SSF50249">
    <property type="entry name" value="Nucleic acid-binding proteins"/>
    <property type="match status" value="1"/>
</dbReference>
<dbReference type="PROSITE" id="PS51721">
    <property type="entry name" value="G_CP"/>
    <property type="match status" value="1"/>
</dbReference>
<feature type="binding site" evidence="10">
    <location>
        <begin position="165"/>
        <end position="173"/>
    </location>
    <ligand>
        <name>GTP</name>
        <dbReference type="ChEBI" id="CHEBI:37565"/>
    </ligand>
</feature>
<dbReference type="GO" id="GO:0003924">
    <property type="term" value="F:GTPase activity"/>
    <property type="evidence" value="ECO:0007669"/>
    <property type="project" value="UniProtKB-UniRule"/>
</dbReference>
<dbReference type="PATRIC" id="fig|748449.3.peg.849"/>
<dbReference type="EMBL" id="CP003359">
    <property type="protein sequence ID" value="AGB40856.1"/>
    <property type="molecule type" value="Genomic_DNA"/>
</dbReference>
<evidence type="ECO:0000256" key="4">
    <source>
        <dbReference type="ARBA" id="ARBA00022730"/>
    </source>
</evidence>
<dbReference type="HOGENOM" id="CLU_033617_2_1_9"/>
<dbReference type="GO" id="GO:0019843">
    <property type="term" value="F:rRNA binding"/>
    <property type="evidence" value="ECO:0007669"/>
    <property type="project" value="UniProtKB-KW"/>
</dbReference>
<dbReference type="CDD" id="cd01854">
    <property type="entry name" value="YjeQ_EngC"/>
    <property type="match status" value="1"/>
</dbReference>
<keyword evidence="1 10" id="KW-0963">Cytoplasm</keyword>
<dbReference type="EC" id="3.6.1.-" evidence="10"/>
<evidence type="ECO:0000256" key="5">
    <source>
        <dbReference type="ARBA" id="ARBA00022741"/>
    </source>
</evidence>
<gene>
    <name evidence="10" type="primary">rsgA</name>
    <name evidence="13" type="ordered locus">Halha_0890</name>
</gene>
<comment type="subcellular location">
    <subcellularLocation>
        <location evidence="10">Cytoplasm</location>
    </subcellularLocation>
</comment>
<proteinExistence type="inferred from homology"/>
<accession>L0K782</accession>
<dbReference type="NCBIfam" id="TIGR00157">
    <property type="entry name" value="ribosome small subunit-dependent GTPase A"/>
    <property type="match status" value="1"/>
</dbReference>
<evidence type="ECO:0000256" key="3">
    <source>
        <dbReference type="ARBA" id="ARBA00022723"/>
    </source>
</evidence>
<dbReference type="InterPro" id="IPR027417">
    <property type="entry name" value="P-loop_NTPase"/>
</dbReference>
<evidence type="ECO:0000256" key="8">
    <source>
        <dbReference type="ARBA" id="ARBA00022884"/>
    </source>
</evidence>
<feature type="binding site" evidence="10">
    <location>
        <position position="252"/>
    </location>
    <ligand>
        <name>Zn(2+)</name>
        <dbReference type="ChEBI" id="CHEBI:29105"/>
    </ligand>
</feature>
<evidence type="ECO:0000256" key="10">
    <source>
        <dbReference type="HAMAP-Rule" id="MF_01820"/>
    </source>
</evidence>
<feature type="binding site" evidence="10">
    <location>
        <begin position="114"/>
        <end position="117"/>
    </location>
    <ligand>
        <name>GTP</name>
        <dbReference type="ChEBI" id="CHEBI:37565"/>
    </ligand>
</feature>
<feature type="binding site" evidence="10">
    <location>
        <position position="260"/>
    </location>
    <ligand>
        <name>Zn(2+)</name>
        <dbReference type="ChEBI" id="CHEBI:29105"/>
    </ligand>
</feature>
<evidence type="ECO:0000256" key="2">
    <source>
        <dbReference type="ARBA" id="ARBA00022517"/>
    </source>
</evidence>
<dbReference type="eggNOG" id="COG1162">
    <property type="taxonomic scope" value="Bacteria"/>
</dbReference>
<evidence type="ECO:0000259" key="11">
    <source>
        <dbReference type="PROSITE" id="PS50936"/>
    </source>
</evidence>
<keyword evidence="8 10" id="KW-0694">RNA-binding</keyword>
<dbReference type="InterPro" id="IPR012340">
    <property type="entry name" value="NA-bd_OB-fold"/>
</dbReference>
<dbReference type="SUPFAM" id="SSF52540">
    <property type="entry name" value="P-loop containing nucleoside triphosphate hydrolases"/>
    <property type="match status" value="1"/>
</dbReference>
<comment type="subunit">
    <text evidence="10">Monomer. Associates with 30S ribosomal subunit, binds 16S rRNA.</text>
</comment>
<feature type="domain" description="CP-type G" evidence="12">
    <location>
        <begin position="65"/>
        <end position="223"/>
    </location>
</feature>
<keyword evidence="4 10" id="KW-0699">rRNA-binding</keyword>
<dbReference type="GO" id="GO:0005525">
    <property type="term" value="F:GTP binding"/>
    <property type="evidence" value="ECO:0007669"/>
    <property type="project" value="UniProtKB-UniRule"/>
</dbReference>
<evidence type="ECO:0000256" key="6">
    <source>
        <dbReference type="ARBA" id="ARBA00022801"/>
    </source>
</evidence>
<evidence type="ECO:0000256" key="1">
    <source>
        <dbReference type="ARBA" id="ARBA00022490"/>
    </source>
</evidence>
<dbReference type="InterPro" id="IPR004881">
    <property type="entry name" value="Ribosome_biogen_GTPase_RsgA"/>
</dbReference>
<keyword evidence="7 10" id="KW-0862">Zinc</keyword>
<dbReference type="RefSeq" id="WP_015326581.1">
    <property type="nucleotide sequence ID" value="NC_019978.1"/>
</dbReference>